<evidence type="ECO:0000313" key="2">
    <source>
        <dbReference type="EMBL" id="GDY70888.1"/>
    </source>
</evidence>
<name>A0A4D4MFV0_STRAX</name>
<sequence length="109" mass="11707">MVDTEPFWWFKETRCRQRPVSTASVVPASLFRVKATGHHLEARNKERCPEWLIGDQRARLKVGPFGVHAGSNPALSAARLVQPAPCLRDGPGSSLAAGAGSGGAHAEHQ</sequence>
<evidence type="ECO:0000313" key="4">
    <source>
        <dbReference type="Proteomes" id="UP000302139"/>
    </source>
</evidence>
<comment type="caution">
    <text evidence="2">The sequence shown here is derived from an EMBL/GenBank/DDBJ whole genome shotgun (WGS) entry which is preliminary data.</text>
</comment>
<dbReference type="Proteomes" id="UP000299211">
    <property type="component" value="Unassembled WGS sequence"/>
</dbReference>
<evidence type="ECO:0000313" key="1">
    <source>
        <dbReference type="EMBL" id="GDY68732.1"/>
    </source>
</evidence>
<organism evidence="2 3">
    <name type="scientific">Streptomyces avermitilis</name>
    <dbReference type="NCBI Taxonomy" id="33903"/>
    <lineage>
        <taxon>Bacteria</taxon>
        <taxon>Bacillati</taxon>
        <taxon>Actinomycetota</taxon>
        <taxon>Actinomycetes</taxon>
        <taxon>Kitasatosporales</taxon>
        <taxon>Streptomycetaceae</taxon>
        <taxon>Streptomyces</taxon>
    </lineage>
</organism>
<dbReference type="EMBL" id="BJHY01000001">
    <property type="protein sequence ID" value="GDY70888.1"/>
    <property type="molecule type" value="Genomic_DNA"/>
</dbReference>
<dbReference type="EMBL" id="BJHX01000001">
    <property type="protein sequence ID" value="GDY68732.1"/>
    <property type="molecule type" value="Genomic_DNA"/>
</dbReference>
<protein>
    <submittedName>
        <fullName evidence="2">Uncharacterized protein</fullName>
    </submittedName>
</protein>
<evidence type="ECO:0000313" key="3">
    <source>
        <dbReference type="Proteomes" id="UP000299211"/>
    </source>
</evidence>
<dbReference type="Proteomes" id="UP000302139">
    <property type="component" value="Unassembled WGS sequence"/>
</dbReference>
<reference evidence="2 3" key="1">
    <citation type="submission" date="2019-04" db="EMBL/GenBank/DDBJ databases">
        <title>Draft genome sequences of Streptomyces avermitilis ATCC 31267.</title>
        <authorList>
            <person name="Komaki H."/>
            <person name="Tamura T."/>
            <person name="Hosoyama A."/>
        </authorList>
    </citation>
    <scope>NUCLEOTIDE SEQUENCE [LARGE SCALE GENOMIC DNA]</scope>
    <source>
        <strain evidence="2 3">ATCC 31267</strain>
    </source>
</reference>
<gene>
    <name evidence="1" type="ORF">SAV14893_081250</name>
    <name evidence="2" type="ORF">SAV31267_003730</name>
</gene>
<accession>A0A4D4MFV0</accession>
<proteinExistence type="predicted"/>
<dbReference type="AlphaFoldDB" id="A0A4D4MFV0"/>
<reference evidence="1 4" key="2">
    <citation type="submission" date="2019-04" db="EMBL/GenBank/DDBJ databases">
        <title>Draft genome sequences of Streptomyces avermitilis NBRC 14893.</title>
        <authorList>
            <person name="Komaki H."/>
            <person name="Tamura T."/>
            <person name="Hosoyama A."/>
        </authorList>
    </citation>
    <scope>NUCLEOTIDE SEQUENCE [LARGE SCALE GENOMIC DNA]</scope>
    <source>
        <strain evidence="1 4">NBRC 14893</strain>
    </source>
</reference>